<sequence length="133" mass="14294">VADADQREIFDGVVVSQLDLGQGEFMAAPVSVVEYQAVVHAVKACGKRRDPACADDVLIVGIQRGTVSPRPLDSKRPRQTEIGVCDRFRAHRIADAVNRRVADAVFLRVGPAFGSGFMLDNAQSAFTPTTLGL</sequence>
<reference evidence="1" key="1">
    <citation type="journal article" date="2019" name="Sci. Rep.">
        <title>Draft genome of Tanacetum cinerariifolium, the natural source of mosquito coil.</title>
        <authorList>
            <person name="Yamashiro T."/>
            <person name="Shiraishi A."/>
            <person name="Satake H."/>
            <person name="Nakayama K."/>
        </authorList>
    </citation>
    <scope>NUCLEOTIDE SEQUENCE</scope>
</reference>
<comment type="caution">
    <text evidence="1">The sequence shown here is derived from an EMBL/GenBank/DDBJ whole genome shotgun (WGS) entry which is preliminary data.</text>
</comment>
<accession>A0A699WH48</accession>
<name>A0A699WH48_TANCI</name>
<organism evidence="1">
    <name type="scientific">Tanacetum cinerariifolium</name>
    <name type="common">Dalmatian daisy</name>
    <name type="synonym">Chrysanthemum cinerariifolium</name>
    <dbReference type="NCBI Taxonomy" id="118510"/>
    <lineage>
        <taxon>Eukaryota</taxon>
        <taxon>Viridiplantae</taxon>
        <taxon>Streptophyta</taxon>
        <taxon>Embryophyta</taxon>
        <taxon>Tracheophyta</taxon>
        <taxon>Spermatophyta</taxon>
        <taxon>Magnoliopsida</taxon>
        <taxon>eudicotyledons</taxon>
        <taxon>Gunneridae</taxon>
        <taxon>Pentapetalae</taxon>
        <taxon>asterids</taxon>
        <taxon>campanulids</taxon>
        <taxon>Asterales</taxon>
        <taxon>Asteraceae</taxon>
        <taxon>Asteroideae</taxon>
        <taxon>Anthemideae</taxon>
        <taxon>Anthemidinae</taxon>
        <taxon>Tanacetum</taxon>
    </lineage>
</organism>
<dbReference type="EMBL" id="BKCJ011699706">
    <property type="protein sequence ID" value="GFD47452.1"/>
    <property type="molecule type" value="Genomic_DNA"/>
</dbReference>
<feature type="non-terminal residue" evidence="1">
    <location>
        <position position="133"/>
    </location>
</feature>
<feature type="non-terminal residue" evidence="1">
    <location>
        <position position="1"/>
    </location>
</feature>
<proteinExistence type="predicted"/>
<protein>
    <submittedName>
        <fullName evidence="1">Uncharacterized protein</fullName>
    </submittedName>
</protein>
<dbReference type="AlphaFoldDB" id="A0A699WH48"/>
<evidence type="ECO:0000313" key="1">
    <source>
        <dbReference type="EMBL" id="GFD47452.1"/>
    </source>
</evidence>
<gene>
    <name evidence="1" type="ORF">Tci_919421</name>
</gene>